<feature type="transmembrane region" description="Helical" evidence="11">
    <location>
        <begin position="198"/>
        <end position="219"/>
    </location>
</feature>
<evidence type="ECO:0000256" key="9">
    <source>
        <dbReference type="ARBA" id="ARBA00023284"/>
    </source>
</evidence>
<dbReference type="PANTHER" id="PTHR47834:SF2">
    <property type="entry name" value="THIOREDOXIN-LIKE PROTEIN CITRX, CHLOROPLASTIC"/>
    <property type="match status" value="1"/>
</dbReference>
<dbReference type="Proteomes" id="UP001255856">
    <property type="component" value="Unassembled WGS sequence"/>
</dbReference>
<dbReference type="PROSITE" id="PS51352">
    <property type="entry name" value="THIOREDOXIN_2"/>
    <property type="match status" value="1"/>
</dbReference>
<reference evidence="14" key="1">
    <citation type="submission" date="2021-01" db="EMBL/GenBank/DDBJ databases">
        <authorList>
            <person name="Eckstrom K.M.E."/>
        </authorList>
    </citation>
    <scope>NUCLEOTIDE SEQUENCE</scope>
    <source>
        <strain evidence="14">UVCC 0001</strain>
    </source>
</reference>
<dbReference type="GO" id="GO:0009507">
    <property type="term" value="C:chloroplast"/>
    <property type="evidence" value="ECO:0007669"/>
    <property type="project" value="UniProtKB-SubCell"/>
</dbReference>
<keyword evidence="15" id="KW-1185">Reference proteome</keyword>
<evidence type="ECO:0000256" key="12">
    <source>
        <dbReference type="SAM" id="SignalP"/>
    </source>
</evidence>
<keyword evidence="11" id="KW-1133">Transmembrane helix</keyword>
<keyword evidence="5" id="KW-0809">Transit peptide</keyword>
<evidence type="ECO:0000313" key="14">
    <source>
        <dbReference type="EMBL" id="KAK2080127.1"/>
    </source>
</evidence>
<evidence type="ECO:0000256" key="11">
    <source>
        <dbReference type="SAM" id="Phobius"/>
    </source>
</evidence>
<feature type="transmembrane region" description="Helical" evidence="11">
    <location>
        <begin position="107"/>
        <end position="127"/>
    </location>
</feature>
<dbReference type="InterPro" id="IPR017937">
    <property type="entry name" value="Thioredoxin_CS"/>
</dbReference>
<keyword evidence="8" id="KW-1015">Disulfide bond</keyword>
<dbReference type="Gene3D" id="3.40.30.10">
    <property type="entry name" value="Glutaredoxin"/>
    <property type="match status" value="1"/>
</dbReference>
<dbReference type="InterPro" id="IPR036249">
    <property type="entry name" value="Thioredoxin-like_sf"/>
</dbReference>
<dbReference type="SUPFAM" id="SSF52833">
    <property type="entry name" value="Thioredoxin-like"/>
    <property type="match status" value="1"/>
</dbReference>
<name>A0AAD9IPF7_PROWI</name>
<keyword evidence="12" id="KW-0732">Signal</keyword>
<evidence type="ECO:0000259" key="13">
    <source>
        <dbReference type="PROSITE" id="PS51352"/>
    </source>
</evidence>
<evidence type="ECO:0000256" key="6">
    <source>
        <dbReference type="ARBA" id="ARBA00022982"/>
    </source>
</evidence>
<dbReference type="EMBL" id="JASFZW010000002">
    <property type="protein sequence ID" value="KAK2080127.1"/>
    <property type="molecule type" value="Genomic_DNA"/>
</dbReference>
<dbReference type="InterPro" id="IPR013766">
    <property type="entry name" value="Thioredoxin_domain"/>
</dbReference>
<keyword evidence="2" id="KW-0813">Transport</keyword>
<keyword evidence="7" id="KW-0560">Oxidoreductase</keyword>
<evidence type="ECO:0000256" key="2">
    <source>
        <dbReference type="ARBA" id="ARBA00022448"/>
    </source>
</evidence>
<evidence type="ECO:0000256" key="1">
    <source>
        <dbReference type="ARBA" id="ARBA00004229"/>
    </source>
</evidence>
<sequence length="348" mass="37524">MPLVRLRPGCGSQWLRTSLLLVCVISTLADPIESSPVISQTAGLWDWVLHLDVYLDRLVLLHGRSVYGILFAIVFAETGLVICPFLPGDSLLFSTAALAAAGRLSIAALALVFVAAAVLGDGVNYLVGRFLAERVQQSRLVRREHIAMTEQFFSRHGGKAGMGRMPQGSFALFNVVGALAWVGACCGGGYLFGNVPFVKAHFSLVILAILVLSVAPLLYQAWIRVVGTKELEAAVQARTKPLVVDFFASWCGPCVLQSKELIKVAEELGNGVDIIKIDCDRHPDLSRQLQIKGLPTIIIVPSDSSKPAFRTEGLLPAHKIISIIGAETRRAPLNRKAPARHAHKGVVA</sequence>
<keyword evidence="11" id="KW-0812">Transmembrane</keyword>
<evidence type="ECO:0000256" key="7">
    <source>
        <dbReference type="ARBA" id="ARBA00023002"/>
    </source>
</evidence>
<gene>
    <name evidence="14" type="ORF">QBZ16_002523</name>
</gene>
<dbReference type="GO" id="GO:0045454">
    <property type="term" value="P:cell redox homeostasis"/>
    <property type="evidence" value="ECO:0007669"/>
    <property type="project" value="InterPro"/>
</dbReference>
<evidence type="ECO:0000313" key="15">
    <source>
        <dbReference type="Proteomes" id="UP001255856"/>
    </source>
</evidence>
<keyword evidence="3" id="KW-0150">Chloroplast</keyword>
<evidence type="ECO:0000256" key="4">
    <source>
        <dbReference type="ARBA" id="ARBA00022640"/>
    </source>
</evidence>
<accession>A0AAD9IPF7</accession>
<dbReference type="Pfam" id="PF00085">
    <property type="entry name" value="Thioredoxin"/>
    <property type="match status" value="1"/>
</dbReference>
<proteinExistence type="inferred from homology"/>
<dbReference type="GO" id="GO:0015035">
    <property type="term" value="F:protein-disulfide reductase activity"/>
    <property type="evidence" value="ECO:0007669"/>
    <property type="project" value="InterPro"/>
</dbReference>
<organism evidence="14 15">
    <name type="scientific">Prototheca wickerhamii</name>
    <dbReference type="NCBI Taxonomy" id="3111"/>
    <lineage>
        <taxon>Eukaryota</taxon>
        <taxon>Viridiplantae</taxon>
        <taxon>Chlorophyta</taxon>
        <taxon>core chlorophytes</taxon>
        <taxon>Trebouxiophyceae</taxon>
        <taxon>Chlorellales</taxon>
        <taxon>Chlorellaceae</taxon>
        <taxon>Prototheca</taxon>
    </lineage>
</organism>
<comment type="caution">
    <text evidence="14">The sequence shown here is derived from an EMBL/GenBank/DDBJ whole genome shotgun (WGS) entry which is preliminary data.</text>
</comment>
<feature type="transmembrane region" description="Helical" evidence="11">
    <location>
        <begin position="170"/>
        <end position="192"/>
    </location>
</feature>
<comment type="subcellular location">
    <subcellularLocation>
        <location evidence="1">Plastid</location>
        <location evidence="1">Chloroplast</location>
    </subcellularLocation>
</comment>
<comment type="similarity">
    <text evidence="10">Belongs to the thioredoxin family. Plant CITRX-type subfamily.</text>
</comment>
<dbReference type="AlphaFoldDB" id="A0AAD9IPF7"/>
<protein>
    <recommendedName>
        <fullName evidence="13">Thioredoxin domain-containing protein</fullName>
    </recommendedName>
</protein>
<keyword evidence="11" id="KW-0472">Membrane</keyword>
<keyword evidence="4" id="KW-0934">Plastid</keyword>
<dbReference type="PROSITE" id="PS00194">
    <property type="entry name" value="THIOREDOXIN_1"/>
    <property type="match status" value="1"/>
</dbReference>
<keyword evidence="9" id="KW-0676">Redox-active center</keyword>
<evidence type="ECO:0000256" key="5">
    <source>
        <dbReference type="ARBA" id="ARBA00022946"/>
    </source>
</evidence>
<evidence type="ECO:0000256" key="8">
    <source>
        <dbReference type="ARBA" id="ARBA00023157"/>
    </source>
</evidence>
<dbReference type="InterPro" id="IPR044182">
    <property type="entry name" value="CITRX"/>
</dbReference>
<feature type="domain" description="Thioredoxin" evidence="13">
    <location>
        <begin position="209"/>
        <end position="329"/>
    </location>
</feature>
<evidence type="ECO:0000256" key="10">
    <source>
        <dbReference type="ARBA" id="ARBA00024039"/>
    </source>
</evidence>
<keyword evidence="6" id="KW-0249">Electron transport</keyword>
<feature type="transmembrane region" description="Helical" evidence="11">
    <location>
        <begin position="66"/>
        <end position="87"/>
    </location>
</feature>
<dbReference type="CDD" id="cd02947">
    <property type="entry name" value="TRX_family"/>
    <property type="match status" value="1"/>
</dbReference>
<dbReference type="PANTHER" id="PTHR47834">
    <property type="entry name" value="THIOREDOXIN-LIKE PROTEIN CITRX, CHLOROPLASTIC"/>
    <property type="match status" value="1"/>
</dbReference>
<feature type="chain" id="PRO_5042189834" description="Thioredoxin domain-containing protein" evidence="12">
    <location>
        <begin position="30"/>
        <end position="348"/>
    </location>
</feature>
<evidence type="ECO:0000256" key="3">
    <source>
        <dbReference type="ARBA" id="ARBA00022528"/>
    </source>
</evidence>
<feature type="signal peptide" evidence="12">
    <location>
        <begin position="1"/>
        <end position="29"/>
    </location>
</feature>